<dbReference type="FunFam" id="3.40.50.980:FF:000001">
    <property type="entry name" value="Non-ribosomal peptide synthetase"/>
    <property type="match status" value="3"/>
</dbReference>
<accession>A0A0P9YSU9</accession>
<dbReference type="PROSITE" id="PS00012">
    <property type="entry name" value="PHOSPHOPANTETHEINE"/>
    <property type="match status" value="1"/>
</dbReference>
<dbReference type="PANTHER" id="PTHR45527">
    <property type="entry name" value="NONRIBOSOMAL PEPTIDE SYNTHETASE"/>
    <property type="match status" value="1"/>
</dbReference>
<dbReference type="FunFam" id="1.10.1200.10:FF:000016">
    <property type="entry name" value="Non-ribosomal peptide synthase"/>
    <property type="match status" value="1"/>
</dbReference>
<dbReference type="FunFam" id="3.40.50.12780:FF:000012">
    <property type="entry name" value="Non-ribosomal peptide synthetase"/>
    <property type="match status" value="3"/>
</dbReference>
<dbReference type="SUPFAM" id="SSF55469">
    <property type="entry name" value="FMN-dependent nitroreductase-like"/>
    <property type="match status" value="1"/>
</dbReference>
<dbReference type="FunFam" id="1.10.1200.10:FF:000005">
    <property type="entry name" value="Nonribosomal peptide synthetase 1"/>
    <property type="match status" value="1"/>
</dbReference>
<dbReference type="Gene3D" id="3.40.50.980">
    <property type="match status" value="6"/>
</dbReference>
<evidence type="ECO:0000256" key="11">
    <source>
        <dbReference type="SAM" id="MobiDB-lite"/>
    </source>
</evidence>
<evidence type="ECO:0000256" key="1">
    <source>
        <dbReference type="ARBA" id="ARBA00001957"/>
    </source>
</evidence>
<protein>
    <recommendedName>
        <fullName evidence="10">L-cysteine--[L-cysteinyl-carrier protein] ligase</fullName>
        <ecNumber evidence="9">6.2.1.69</ecNumber>
    </recommendedName>
    <alternativeName>
        <fullName evidence="10">L-cysteine--[L-cysteinyl-carrier protein] ligase</fullName>
    </alternativeName>
</protein>
<dbReference type="Gene3D" id="3.30.559.10">
    <property type="entry name" value="Chloramphenicol acetyltransferase-like domain"/>
    <property type="match status" value="2"/>
</dbReference>
<feature type="domain" description="Carrier" evidence="12">
    <location>
        <begin position="2885"/>
        <end position="2960"/>
    </location>
</feature>
<dbReference type="Pfam" id="PF00550">
    <property type="entry name" value="PP-binding"/>
    <property type="match status" value="3"/>
</dbReference>
<dbReference type="InterPro" id="IPR009081">
    <property type="entry name" value="PP-bd_ACP"/>
</dbReference>
<keyword evidence="6" id="KW-0436">Ligase</keyword>
<evidence type="ECO:0000256" key="7">
    <source>
        <dbReference type="ARBA" id="ARBA00029454"/>
    </source>
</evidence>
<dbReference type="FunFam" id="3.30.559.10:FF:000023">
    <property type="entry name" value="Non-ribosomal peptide synthetase"/>
    <property type="match status" value="1"/>
</dbReference>
<dbReference type="InterPro" id="IPR020845">
    <property type="entry name" value="AMP-binding_CS"/>
</dbReference>
<dbReference type="CDD" id="cd12114">
    <property type="entry name" value="A_NRPS_TlmIV_like"/>
    <property type="match status" value="1"/>
</dbReference>
<keyword evidence="5" id="KW-0597">Phosphoprotein</keyword>
<dbReference type="InterPro" id="IPR020051">
    <property type="entry name" value="SagB-type_dehydrogenase"/>
</dbReference>
<dbReference type="InterPro" id="IPR006162">
    <property type="entry name" value="Ppantetheine_attach_site"/>
</dbReference>
<dbReference type="EMBL" id="LJRF01000074">
    <property type="protein sequence ID" value="KPY48905.1"/>
    <property type="molecule type" value="Genomic_DNA"/>
</dbReference>
<dbReference type="NCBIfam" id="NF003417">
    <property type="entry name" value="PRK04813.1"/>
    <property type="match status" value="3"/>
</dbReference>
<sequence>MLDRSSSRGKNPAQFAALSVPNSSGEEQLTDAQQPLELPMDRPRPRLQDLRYDVHALELDEALAQRAAGPGSAHGGSLFTVVLAAWAAVLWRLSGQHEITLGTRTPGCDATRLLRVSLSPDMTFNQLLDHVHGELNAALDPQPVRAGDPAVQVLCVSDHHQGLPAGFDLALGLVGTGSRIDGQLHYATALFDASTVQRFVGYLRRTLQQVVEQPDQPVLSIDMMGDIERQQLVHDWNSAQQLFDENGYVHELFETQVRLQPDAVAVRFGQLALSYEQLNLQANRLAHYLRSLGVGPDVRVGICVERSPDMLVGVLAVLKAGGAYVPLDPGYPQARLAHMLADSAPCVVLTQRSAEAALQRALEGCAVQPALLDMAETAPWAAQPVDNPDPRAVGLTARHLAYVIYTSGSTGTPKGVMVEHQGLRAVSAAWDHLYDLRAPLNHLQMAGFSFDVFSADLIRSLGFGGTLVLCPRETLMDPPALYRLLSEARIGFADFVPAVLNPLLAWIENNGHDLSFMRTVVCGSDIWTAHSARQLRRLCGDQVQIFQAYGVTEASIDSSCFEVDALSSLEGVLPIGRALANTRIYLLDTLGAPVPTGVTGELHIGGAGVARGYLNLPQLTAERFIDSPFVAGERLYRSGDLARYRADGNIEFIGRNDTQTKLRGLRLELGEIEARLAQVPGIRDSLVLVREDERGIKALVAWFCADDGTVLTPRTLREQLQTHLPDYMVPAAFVRLAALPLTPNGKIDRPALPAPDADAFDQRDFQPAQGPLETALAVIWSDVLAVERVGRDDHFFALGGHSLLVMRVLAQVRQQLGLEASPAALFAAPVLHQFAERLDDLQSAARPAITVVARSDTQTLSSAQQRLWFLAQMEGGNAAYHMPLNLRLRGTLHVAALERSFNRLVARHEALRTTFVAVEGEGRQRVEAPDSGMPLPLIDLRSHADAEARLVQLMDEEGAKPFDLTRGPLMRVSLIRLADDDHALLLTQHHIVSDGWSVGVLTRDLALLYEAALQDRDADLPLLPVQYVDYAAWQRQWLASDTMEAQRRYWRETLTGAPVLLELPTDHKRPAVQDYRGGFVPLTFDRALTDRLKALGMQQGTTLFMTLLAAWSLVLMRLSGQRDVVIGVPSANRSQQELDGLIGFFVNTLALRMTQPENAPAAQSVAGWLQQARRVALDAQEHQELPFDHVVELLNPPRSLAHSPLFQVLFAWEQDQDSDLILPGLDISPIHAHQQVAKFDLQLALSEQDGQIVGGLEYASGLFEPETVAQFGEYLRRVLTQMADDSEQSLSTLDLLGPQQRRQMIDDWNRTERDFPAADCVQRFEVMARRTPDAEALRAEGQTLTYAELNRAANRLAHYLIEKGVGPEQRVGLCLERSPQMVIGLLAILKTGAAYVPFDPAYPPERLAFMFSDASPSLLLTQSSLVDALPLPDSHLPVCCLDVDTQDWAQRSDTDPQVSVSPDNLAYVLYTSGSTGRPKGVAHNRRALDNLIAWQLDDAHTPRRVLQFASLNFDVSFQEICSTLCQGGSLLLMSEASRKDLASLRSTLIAEGVQRAFLPFAVLQQLAGLTEADAPMPEGGCEIITAGEALQVNDELRAFVRGLGGTRLHNQYGPTETHVVSQFSLVCSDAAHWPDAPPIGRPIANTRLYVLDRDLNPQPVGVAGELYIAGACLARGYLNRPDLTAERFLPDPFSPQPGARMYRSGDLARFQTDGNVQYLGRIDQQVKLRGFRIELGEIDSLLHQQPGVQEAAVLLREDVPDDKRLVAYVVGSAAPEALRSALQRHLPEHMIPTAWVSLAQLPLTRNGKLDRQALPAPERQSAACYEAPRNEIEQQMALIWAEVLKCERVGIHDNFFELGGHSLLATRMIYAINQRMGAQLSLSSLFKTPVLMDLAAQVQITREDDCQPPAAPLRIEPDRAARYEPFPLTDIQQAYWFGREASVSLGGVSAHGYEELRIPDLDAARFEQALNRMIQRHDMLRVVFLSDGTQQVLETVPTYHMPRSDLRALSADAALQTLQATRERQSHQVLDASRWPLFEFSLSLLDDGISHLHISLDALIVDAASTQILARELMAFYADPNQVLPEPGLTFRDYVLAEHALRNESRYAQALDYWRERVATLAPAPDLPLVCQPDSIARPHFTRRDRELSAGQWSQLKAVAKQFAVTPSVMLLTAFSEVLALWSRQPRFTLSLPLFNRMPLHPDVDAIIGDFTSLVLLEVSIDGNASFTDKARSVQARLWQDIDHSAVSGVRVLRELSQARGVQQTAMPIVFNSTLSEAAPELAEFNLADALNARHMHSITQTPQVWLDHTLLELEGRLLFNWDSIDELFPDGLIEQMFVAYNALLDALLEPSAWNASTPQLLPLARLPAPVDLPVESPLMHELFDRQALATPDALAVIGVQRQLSYRQLRAEAQALGARLQGLGVVPNQLVAVVMERGWEQVVATLAIHYAGGAYLPIDPTLPAERLRHILERAEASLALTQPALVTRIEWPSQIKVLAVTDAVPAEQTPLQPVNRAATDLAYVIYTSGSTGMPKGVVIDHRGAVNTLLDINRRYAVGPADRVLAISSLSFDLSVYDFFGTLAAGAAVVLLDPQQALDPAHWMTLIREHRISLWNSVPALFGMLLEYVESERGELPASLRVAMLSGDWIPLTLPERAWALQPDLSLNSLGGATEASIWSIHYPVQQVDPQWRSIPYGKALDHQRFYVLDEALQLRPTWVTGQLYIGGIGLAKGYWRDEVLSAGSFFAHPLTGERLYRTGDLGRLLPDGNIEFLGREDTQVKVQGYRIELGEIEAVLNRHPGVQSAVVRILGDTLGEKRLAGYVLKDDPALQVGDFTQYLADKLPAYMVPSSFTFVQEWPLSSNGKVDKKRLPEPEEAPLSGPVLEVEGAQEERLVAIVQDVLKRSAISADANLLSLGATSIDIVRISNALSGELHFRPNVAQLLAQPTLLNLLALYRQSGAHSTAASHAGERVAQPEQTVEKVIEDPDQRARFKADQRGRRAFDRDLPEVRLQRPDDSFYTQRFSDYRSVRQYAAQPVEASAFAELLASLAQGQLDAQVKYQFPSAGGLYPIQAYLYIKPQRVNGVPGGAYYYDPVQHRLLALGSGVLDPDTYDYFVNRPVYENAAFSLFFIADMAAIEPLYGERSRDFCHIETGAMAQLLTMTAADYGLGLCGMGSLEEHQLPALFDLGASHRLIYSMVGGVRAVGEQRRDHIEAFVSDPHAELPDDYDMEEVEI</sequence>
<organism evidence="13 14">
    <name type="scientific">Pseudomonas syringae pv. ribicola</name>
    <dbReference type="NCBI Taxonomy" id="55398"/>
    <lineage>
        <taxon>Bacteria</taxon>
        <taxon>Pseudomonadati</taxon>
        <taxon>Pseudomonadota</taxon>
        <taxon>Gammaproteobacteria</taxon>
        <taxon>Pseudomonadales</taxon>
        <taxon>Pseudomonadaceae</taxon>
        <taxon>Pseudomonas</taxon>
    </lineage>
</organism>
<dbReference type="Gene3D" id="3.30.300.30">
    <property type="match status" value="3"/>
</dbReference>
<keyword evidence="4" id="KW-0596">Phosphopantetheine</keyword>
<dbReference type="CDD" id="cd19531">
    <property type="entry name" value="LCL_NRPS-like"/>
    <property type="match status" value="1"/>
</dbReference>
<comment type="caution">
    <text evidence="13">The sequence shown here is derived from an EMBL/GenBank/DDBJ whole genome shotgun (WGS) entry which is preliminary data.</text>
</comment>
<comment type="similarity">
    <text evidence="7">Belongs to the NRP synthetase family.</text>
</comment>
<feature type="compositionally biased region" description="Polar residues" evidence="11">
    <location>
        <begin position="20"/>
        <end position="33"/>
    </location>
</feature>
<dbReference type="InterPro" id="IPR000415">
    <property type="entry name" value="Nitroreductase-like"/>
</dbReference>
<dbReference type="InterPro" id="IPR029479">
    <property type="entry name" value="Nitroreductase"/>
</dbReference>
<dbReference type="GO" id="GO:0016874">
    <property type="term" value="F:ligase activity"/>
    <property type="evidence" value="ECO:0007669"/>
    <property type="project" value="UniProtKB-KW"/>
</dbReference>
<dbReference type="GO" id="GO:0005737">
    <property type="term" value="C:cytoplasm"/>
    <property type="evidence" value="ECO:0007669"/>
    <property type="project" value="TreeGrafter"/>
</dbReference>
<dbReference type="PROSITE" id="PS50075">
    <property type="entry name" value="CARRIER"/>
    <property type="match status" value="3"/>
</dbReference>
<dbReference type="FunFam" id="2.30.38.10:FF:000001">
    <property type="entry name" value="Non-ribosomal peptide synthetase PvdI"/>
    <property type="match status" value="2"/>
</dbReference>
<dbReference type="GO" id="GO:0031177">
    <property type="term" value="F:phosphopantetheine binding"/>
    <property type="evidence" value="ECO:0007669"/>
    <property type="project" value="TreeGrafter"/>
</dbReference>
<proteinExistence type="inferred from homology"/>
<dbReference type="InterPro" id="IPR036736">
    <property type="entry name" value="ACP-like_sf"/>
</dbReference>
<comment type="similarity">
    <text evidence="3">Belongs to the ATP-dependent AMP-binding enzyme family.</text>
</comment>
<name>A0A0P9YSU9_PSESI</name>
<dbReference type="SUPFAM" id="SSF52777">
    <property type="entry name" value="CoA-dependent acyltransferases"/>
    <property type="match status" value="5"/>
</dbReference>
<evidence type="ECO:0000259" key="12">
    <source>
        <dbReference type="PROSITE" id="PS50075"/>
    </source>
</evidence>
<dbReference type="Pfam" id="PF00881">
    <property type="entry name" value="Nitroreductase"/>
    <property type="match status" value="1"/>
</dbReference>
<dbReference type="GO" id="GO:0016491">
    <property type="term" value="F:oxidoreductase activity"/>
    <property type="evidence" value="ECO:0007669"/>
    <property type="project" value="InterPro"/>
</dbReference>
<dbReference type="InterPro" id="IPR010071">
    <property type="entry name" value="AA_adenyl_dom"/>
</dbReference>
<dbReference type="Gene3D" id="3.40.109.10">
    <property type="entry name" value="NADH Oxidase"/>
    <property type="match status" value="1"/>
</dbReference>
<dbReference type="CDD" id="cd19535">
    <property type="entry name" value="Cyc_NRPS"/>
    <property type="match status" value="1"/>
</dbReference>
<dbReference type="Gene3D" id="3.30.559.30">
    <property type="entry name" value="Nonribosomal peptide synthetase, condensation domain"/>
    <property type="match status" value="3"/>
</dbReference>
<dbReference type="RefSeq" id="WP_004882871.1">
    <property type="nucleotide sequence ID" value="NZ_LJRF01000074.1"/>
</dbReference>
<dbReference type="FunFam" id="3.30.300.30:FF:000010">
    <property type="entry name" value="Enterobactin synthetase component F"/>
    <property type="match status" value="2"/>
</dbReference>
<dbReference type="Proteomes" id="UP000050554">
    <property type="component" value="Unassembled WGS sequence"/>
</dbReference>
<evidence type="ECO:0000256" key="8">
    <source>
        <dbReference type="ARBA" id="ARBA00052643"/>
    </source>
</evidence>
<comment type="catalytic activity">
    <reaction evidence="8">
        <text>holo-[peptidyl-carrier protein] + L-cysteine + ATP = L-cysteinyl-[peptidyl-carrier protein] + AMP + diphosphate</text>
        <dbReference type="Rhea" id="RHEA:61680"/>
        <dbReference type="Rhea" id="RHEA-COMP:11480"/>
        <dbReference type="Rhea" id="RHEA-COMP:15906"/>
        <dbReference type="ChEBI" id="CHEBI:30616"/>
        <dbReference type="ChEBI" id="CHEBI:33019"/>
        <dbReference type="ChEBI" id="CHEBI:35235"/>
        <dbReference type="ChEBI" id="CHEBI:64479"/>
        <dbReference type="ChEBI" id="CHEBI:144926"/>
        <dbReference type="ChEBI" id="CHEBI:456215"/>
        <dbReference type="EC" id="6.2.1.69"/>
    </reaction>
    <physiologicalReaction direction="left-to-right" evidence="8">
        <dbReference type="Rhea" id="RHEA:61681"/>
    </physiologicalReaction>
</comment>
<evidence type="ECO:0000313" key="14">
    <source>
        <dbReference type="Proteomes" id="UP000050554"/>
    </source>
</evidence>
<dbReference type="InterPro" id="IPR023213">
    <property type="entry name" value="CAT-like_dom_sf"/>
</dbReference>
<evidence type="ECO:0000313" key="13">
    <source>
        <dbReference type="EMBL" id="KPY48905.1"/>
    </source>
</evidence>
<dbReference type="SUPFAM" id="SSF47336">
    <property type="entry name" value="ACP-like"/>
    <property type="match status" value="3"/>
</dbReference>
<dbReference type="InterPro" id="IPR000873">
    <property type="entry name" value="AMP-dep_synth/lig_dom"/>
</dbReference>
<dbReference type="GO" id="GO:0044550">
    <property type="term" value="P:secondary metabolite biosynthetic process"/>
    <property type="evidence" value="ECO:0007669"/>
    <property type="project" value="UniProtKB-ARBA"/>
</dbReference>
<dbReference type="InterPro" id="IPR057737">
    <property type="entry name" value="Condensation_MtbB-like"/>
</dbReference>
<feature type="domain" description="Carrier" evidence="12">
    <location>
        <begin position="767"/>
        <end position="842"/>
    </location>
</feature>
<dbReference type="FunFam" id="3.30.559.30:FF:000006">
    <property type="entry name" value="Yersiniabactin polyketide/non-ribosomal peptide synthetase"/>
    <property type="match status" value="1"/>
</dbReference>
<dbReference type="Pfam" id="PF13193">
    <property type="entry name" value="AMP-binding_C"/>
    <property type="match status" value="3"/>
</dbReference>
<dbReference type="NCBIfam" id="TIGR01733">
    <property type="entry name" value="AA-adenyl-dom"/>
    <property type="match status" value="3"/>
</dbReference>
<dbReference type="GO" id="GO:0072330">
    <property type="term" value="P:monocarboxylic acid biosynthetic process"/>
    <property type="evidence" value="ECO:0007669"/>
    <property type="project" value="UniProtKB-ARBA"/>
</dbReference>
<dbReference type="GO" id="GO:0043041">
    <property type="term" value="P:amino acid activation for nonribosomal peptide biosynthetic process"/>
    <property type="evidence" value="ECO:0007669"/>
    <property type="project" value="TreeGrafter"/>
</dbReference>
<dbReference type="Gene3D" id="1.10.1200.10">
    <property type="entry name" value="ACP-like"/>
    <property type="match status" value="3"/>
</dbReference>
<evidence type="ECO:0000256" key="2">
    <source>
        <dbReference type="ARBA" id="ARBA00004924"/>
    </source>
</evidence>
<dbReference type="NCBIfam" id="TIGR03605">
    <property type="entry name" value="antibiot_sagB"/>
    <property type="match status" value="1"/>
</dbReference>
<dbReference type="InterPro" id="IPR025110">
    <property type="entry name" value="AMP-bd_C"/>
</dbReference>
<dbReference type="SUPFAM" id="SSF56801">
    <property type="entry name" value="Acetyl-CoA synthetase-like"/>
    <property type="match status" value="3"/>
</dbReference>
<evidence type="ECO:0000256" key="3">
    <source>
        <dbReference type="ARBA" id="ARBA00006432"/>
    </source>
</evidence>
<evidence type="ECO:0000256" key="6">
    <source>
        <dbReference type="ARBA" id="ARBA00022598"/>
    </source>
</evidence>
<dbReference type="Gene3D" id="2.30.38.10">
    <property type="entry name" value="Luciferase, Domain 3"/>
    <property type="match status" value="3"/>
</dbReference>
<dbReference type="InterPro" id="IPR001242">
    <property type="entry name" value="Condensation_dom"/>
</dbReference>
<evidence type="ECO:0000256" key="10">
    <source>
        <dbReference type="ARBA" id="ARBA00079103"/>
    </source>
</evidence>
<evidence type="ECO:0000256" key="9">
    <source>
        <dbReference type="ARBA" id="ARBA00066651"/>
    </source>
</evidence>
<dbReference type="PATRIC" id="fig|55398.3.peg.3788"/>
<evidence type="ECO:0000256" key="5">
    <source>
        <dbReference type="ARBA" id="ARBA00022553"/>
    </source>
</evidence>
<dbReference type="CDD" id="cd05930">
    <property type="entry name" value="A_NRPS"/>
    <property type="match status" value="1"/>
</dbReference>
<dbReference type="PANTHER" id="PTHR45527:SF1">
    <property type="entry name" value="FATTY ACID SYNTHASE"/>
    <property type="match status" value="1"/>
</dbReference>
<dbReference type="FunFam" id="3.30.559.10:FF:000012">
    <property type="entry name" value="Non-ribosomal peptide synthetase"/>
    <property type="match status" value="1"/>
</dbReference>
<dbReference type="CDD" id="cd17651">
    <property type="entry name" value="A_NRPS_VisG_like"/>
    <property type="match status" value="1"/>
</dbReference>
<feature type="domain" description="Carrier" evidence="12">
    <location>
        <begin position="1827"/>
        <end position="1902"/>
    </location>
</feature>
<dbReference type="PROSITE" id="PS00455">
    <property type="entry name" value="AMP_BINDING"/>
    <property type="match status" value="3"/>
</dbReference>
<dbReference type="Pfam" id="PF00668">
    <property type="entry name" value="Condensation"/>
    <property type="match status" value="3"/>
</dbReference>
<dbReference type="Pfam" id="PF00501">
    <property type="entry name" value="AMP-binding"/>
    <property type="match status" value="3"/>
</dbReference>
<feature type="region of interest" description="Disordered" evidence="11">
    <location>
        <begin position="1"/>
        <end position="43"/>
    </location>
</feature>
<dbReference type="EC" id="6.2.1.69" evidence="9"/>
<comment type="pathway">
    <text evidence="2">Siderophore biosynthesis.</text>
</comment>
<reference evidence="13 14" key="1">
    <citation type="submission" date="2015-09" db="EMBL/GenBank/DDBJ databases">
        <title>Genome announcement of multiple Pseudomonas syringae strains.</title>
        <authorList>
            <person name="Thakur S."/>
            <person name="Wang P.W."/>
            <person name="Gong Y."/>
            <person name="Weir B.S."/>
            <person name="Guttman D.S."/>
        </authorList>
    </citation>
    <scope>NUCLEOTIDE SEQUENCE [LARGE SCALE GENOMIC DNA]</scope>
    <source>
        <strain evidence="13 14">ICMP3882</strain>
    </source>
</reference>
<dbReference type="InterPro" id="IPR045851">
    <property type="entry name" value="AMP-bd_C_sf"/>
</dbReference>
<gene>
    <name evidence="13" type="ORF">ALO47_03008</name>
</gene>
<evidence type="ECO:0000256" key="4">
    <source>
        <dbReference type="ARBA" id="ARBA00022450"/>
    </source>
</evidence>
<comment type="cofactor">
    <cofactor evidence="1">
        <name>pantetheine 4'-phosphate</name>
        <dbReference type="ChEBI" id="CHEBI:47942"/>
    </cofactor>
</comment>
<dbReference type="CDD" id="cd02142">
    <property type="entry name" value="McbC_SagB-like_oxidoreductase"/>
    <property type="match status" value="1"/>
</dbReference>